<sequence length="57" mass="6237">MKALSFFSRGATKLRGKTLTELLTNISNFFALSLANDPENQLVKFGKNTDSGDFAPL</sequence>
<dbReference type="RefSeq" id="WP_244824623.1">
    <property type="nucleotide sequence ID" value="NZ_CP112998.1"/>
</dbReference>
<dbReference type="AlphaFoldDB" id="A0A9E8NDH1"/>
<reference evidence="1" key="1">
    <citation type="submission" date="2022-11" db="EMBL/GenBank/DDBJ databases">
        <title>Dyadobacter pollutisoli sp. nov., isolated from plastic dumped soil.</title>
        <authorList>
            <person name="Kim J.M."/>
            <person name="Kim K.R."/>
            <person name="Lee J.K."/>
            <person name="Hao L."/>
            <person name="Jeon C.O."/>
        </authorList>
    </citation>
    <scope>NUCLEOTIDE SEQUENCE</scope>
    <source>
        <strain evidence="1">U1</strain>
    </source>
</reference>
<accession>A0A9E8NDH1</accession>
<dbReference type="EMBL" id="CP112998">
    <property type="protein sequence ID" value="WAC12476.1"/>
    <property type="molecule type" value="Genomic_DNA"/>
</dbReference>
<gene>
    <name evidence="1" type="ORF">ON006_00650</name>
</gene>
<dbReference type="KEGG" id="dpf:ON006_00650"/>
<name>A0A9E8NDH1_9BACT</name>
<organism evidence="1 2">
    <name type="scientific">Dyadobacter pollutisoli</name>
    <dbReference type="NCBI Taxonomy" id="2910158"/>
    <lineage>
        <taxon>Bacteria</taxon>
        <taxon>Pseudomonadati</taxon>
        <taxon>Bacteroidota</taxon>
        <taxon>Cytophagia</taxon>
        <taxon>Cytophagales</taxon>
        <taxon>Spirosomataceae</taxon>
        <taxon>Dyadobacter</taxon>
    </lineage>
</organism>
<evidence type="ECO:0000313" key="2">
    <source>
        <dbReference type="Proteomes" id="UP001164653"/>
    </source>
</evidence>
<protein>
    <submittedName>
        <fullName evidence="1">Uncharacterized protein</fullName>
    </submittedName>
</protein>
<keyword evidence="2" id="KW-1185">Reference proteome</keyword>
<dbReference type="Proteomes" id="UP001164653">
    <property type="component" value="Chromosome"/>
</dbReference>
<proteinExistence type="predicted"/>
<evidence type="ECO:0000313" key="1">
    <source>
        <dbReference type="EMBL" id="WAC12476.1"/>
    </source>
</evidence>